<proteinExistence type="predicted"/>
<name>A0A1W9S4R3_9BACT</name>
<dbReference type="SUPFAM" id="SSF55729">
    <property type="entry name" value="Acyl-CoA N-acyltransferases (Nat)"/>
    <property type="match status" value="1"/>
</dbReference>
<evidence type="ECO:0000259" key="1">
    <source>
        <dbReference type="Pfam" id="PF13480"/>
    </source>
</evidence>
<evidence type="ECO:0000313" key="3">
    <source>
        <dbReference type="Proteomes" id="UP000192611"/>
    </source>
</evidence>
<gene>
    <name evidence="2" type="ORF">B6D57_00295</name>
</gene>
<reference evidence="3" key="1">
    <citation type="submission" date="2017-03" db="EMBL/GenBank/DDBJ databases">
        <title>Novel pathways for hydrocarbon cycling and metabolic interdependencies in hydrothermal sediment communities.</title>
        <authorList>
            <person name="Dombrowski N."/>
            <person name="Seitz K."/>
            <person name="Teske A."/>
            <person name="Baker B."/>
        </authorList>
    </citation>
    <scope>NUCLEOTIDE SEQUENCE [LARGE SCALE GENOMIC DNA]</scope>
</reference>
<dbReference type="Pfam" id="PF13480">
    <property type="entry name" value="Acetyltransf_6"/>
    <property type="match status" value="1"/>
</dbReference>
<dbReference type="InterPro" id="IPR016181">
    <property type="entry name" value="Acyl_CoA_acyltransferase"/>
</dbReference>
<comment type="caution">
    <text evidence="2">The sequence shown here is derived from an EMBL/GenBank/DDBJ whole genome shotgun (WGS) entry which is preliminary data.</text>
</comment>
<feature type="domain" description="BioF2-like acetyltransferase" evidence="1">
    <location>
        <begin position="197"/>
        <end position="287"/>
    </location>
</feature>
<dbReference type="Proteomes" id="UP000192611">
    <property type="component" value="Unassembled WGS sequence"/>
</dbReference>
<dbReference type="AlphaFoldDB" id="A0A1W9S4R3"/>
<evidence type="ECO:0000313" key="2">
    <source>
        <dbReference type="EMBL" id="OQX91310.1"/>
    </source>
</evidence>
<sequence>MRLSFDEVDLDSKELEKFLSDVEADNIFHTIQWFRVISESGDGELKMVLASRDGNRVVLLPLFYRRVGPIMWLERAPSTPYLFPLMVEREGGRQSSRSSYIKQVFTEVARYIESRFHTAELFDSPGLNDMRPFVWRGWQTSVRYTLISKIGEIYEMWEGLSPKVRSIIRKGERDGLIYNEKGEIGIVECLIGESFRRQGRRPPLSKGFFRSFKRFIIGAGLGSSPVVTNRGGEPQAGALVATYGGTSYYISAGLSEDAHPSAGSCLLWNIMRGLSGSVEYLDLCGANIKSIAHFKESFEGELVPFYALYYQKSRMHSNIVNILKRLYFPL</sequence>
<dbReference type="InterPro" id="IPR038740">
    <property type="entry name" value="BioF2-like_GNAT_dom"/>
</dbReference>
<dbReference type="EMBL" id="NATQ01000003">
    <property type="protein sequence ID" value="OQX91310.1"/>
    <property type="molecule type" value="Genomic_DNA"/>
</dbReference>
<protein>
    <recommendedName>
        <fullName evidence="1">BioF2-like acetyltransferase domain-containing protein</fullName>
    </recommendedName>
</protein>
<dbReference type="Gene3D" id="3.40.630.30">
    <property type="match status" value="1"/>
</dbReference>
<accession>A0A1W9S4R3</accession>
<organism evidence="2 3">
    <name type="scientific">Candidatus Coatesbacteria bacterium 4484_99</name>
    <dbReference type="NCBI Taxonomy" id="1970774"/>
    <lineage>
        <taxon>Bacteria</taxon>
        <taxon>Candidatus Coatesiibacteriota</taxon>
    </lineage>
</organism>